<dbReference type="InterPro" id="IPR004143">
    <property type="entry name" value="BPL_LPL_catalytic"/>
</dbReference>
<evidence type="ECO:0000313" key="9">
    <source>
        <dbReference type="Proteomes" id="UP000830116"/>
    </source>
</evidence>
<dbReference type="InterPro" id="IPR000544">
    <property type="entry name" value="Octanoyltransferase"/>
</dbReference>
<gene>
    <name evidence="5 8" type="primary">lipB</name>
    <name evidence="8" type="ORF">MNR06_08595</name>
</gene>
<comment type="catalytic activity">
    <reaction evidence="5 6">
        <text>octanoyl-[ACP] + L-lysyl-[protein] = N(6)-octanoyl-L-lysyl-[protein] + holo-[ACP] + H(+)</text>
        <dbReference type="Rhea" id="RHEA:17665"/>
        <dbReference type="Rhea" id="RHEA-COMP:9636"/>
        <dbReference type="Rhea" id="RHEA-COMP:9685"/>
        <dbReference type="Rhea" id="RHEA-COMP:9752"/>
        <dbReference type="Rhea" id="RHEA-COMP:9928"/>
        <dbReference type="ChEBI" id="CHEBI:15378"/>
        <dbReference type="ChEBI" id="CHEBI:29969"/>
        <dbReference type="ChEBI" id="CHEBI:64479"/>
        <dbReference type="ChEBI" id="CHEBI:78463"/>
        <dbReference type="ChEBI" id="CHEBI:78809"/>
        <dbReference type="EC" id="2.3.1.181"/>
    </reaction>
</comment>
<name>A0ABY4C4U5_9BACT</name>
<dbReference type="Gene3D" id="3.30.930.10">
    <property type="entry name" value="Bira Bifunctional Protein, Domain 2"/>
    <property type="match status" value="1"/>
</dbReference>
<comment type="similarity">
    <text evidence="5 6">Belongs to the LipB family.</text>
</comment>
<comment type="miscellaneous">
    <text evidence="5">In the reaction, the free carboxyl group of octanoic acid is attached via an amide linkage to the epsilon-amino group of a specific lysine residue of lipoyl domains of lipoate-dependent enzymes.</text>
</comment>
<dbReference type="GO" id="GO:0033819">
    <property type="term" value="F:lipoyl(octanoyl) transferase activity"/>
    <property type="evidence" value="ECO:0007669"/>
    <property type="project" value="UniProtKB-EC"/>
</dbReference>
<dbReference type="Proteomes" id="UP000830116">
    <property type="component" value="Chromosome"/>
</dbReference>
<evidence type="ECO:0000256" key="5">
    <source>
        <dbReference type="HAMAP-Rule" id="MF_00013"/>
    </source>
</evidence>
<accession>A0ABY4C4U5</accession>
<comment type="pathway">
    <text evidence="1 5 6">Protein modification; protein lipoylation via endogenous pathway; protein N(6)-(lipoyl)lysine from octanoyl-[acyl-carrier-protein]: step 1/2.</text>
</comment>
<dbReference type="PANTHER" id="PTHR10993">
    <property type="entry name" value="OCTANOYLTRANSFERASE"/>
    <property type="match status" value="1"/>
</dbReference>
<feature type="site" description="Lowers pKa of active site Cys" evidence="5">
    <location>
        <position position="149"/>
    </location>
</feature>
<sequence length="218" mass="24426">MADLIFQDWGLIDYEEALAKQTALIEKVQEENLPGYLIFCTHSPVVTLGRATKEGDVFNWQGKVVEVSRGGRATYHGPSQLIVYPILNLTQQRKGRRDREVVGFLRVFEDSIVEVLRSYGIEAQGRSVQKSSVNESEADETGVWVGPKKLASLGIGVRRWVTYHGAAINLKFDPKAFVGMNPCGFSTDTMISLEQILNEPVDVNLFKERLKNKLLQAL</sequence>
<keyword evidence="3 5" id="KW-0012">Acyltransferase</keyword>
<dbReference type="CDD" id="cd16444">
    <property type="entry name" value="LipB"/>
    <property type="match status" value="1"/>
</dbReference>
<dbReference type="PROSITE" id="PS51733">
    <property type="entry name" value="BPL_LPL_CATALYTIC"/>
    <property type="match status" value="1"/>
</dbReference>
<dbReference type="PIRSF" id="PIRSF016262">
    <property type="entry name" value="LPLase"/>
    <property type="match status" value="1"/>
</dbReference>
<proteinExistence type="inferred from homology"/>
<dbReference type="PROSITE" id="PS01313">
    <property type="entry name" value="LIPB"/>
    <property type="match status" value="1"/>
</dbReference>
<feature type="binding site" evidence="5">
    <location>
        <begin position="165"/>
        <end position="167"/>
    </location>
    <ligand>
        <name>substrate</name>
    </ligand>
</feature>
<feature type="domain" description="BPL/LPL catalytic" evidence="7">
    <location>
        <begin position="31"/>
        <end position="218"/>
    </location>
</feature>
<evidence type="ECO:0000256" key="1">
    <source>
        <dbReference type="ARBA" id="ARBA00004821"/>
    </source>
</evidence>
<evidence type="ECO:0000313" key="8">
    <source>
        <dbReference type="EMBL" id="UOE99753.1"/>
    </source>
</evidence>
<evidence type="ECO:0000256" key="4">
    <source>
        <dbReference type="ARBA" id="ARBA00024732"/>
    </source>
</evidence>
<dbReference type="InterPro" id="IPR045864">
    <property type="entry name" value="aa-tRNA-synth_II/BPL/LPL"/>
</dbReference>
<keyword evidence="5" id="KW-0963">Cytoplasm</keyword>
<comment type="function">
    <text evidence="4 5 6">Catalyzes the transfer of endogenously produced octanoic acid from octanoyl-acyl-carrier-protein onto the lipoyl domains of lipoate-dependent enzymes. Lipoyl-ACP can also act as a substrate although octanoyl-ACP is likely to be the physiological substrate.</text>
</comment>
<reference evidence="8" key="1">
    <citation type="submission" date="2022-03" db="EMBL/GenBank/DDBJ databases">
        <title>Genome Identification and Characterization of new species Bdellovibrio reynosense LBG001 sp. nov. from a Mexico soil sample.</title>
        <authorList>
            <person name="Camilli A."/>
            <person name="Ajao Y."/>
            <person name="Guo X."/>
        </authorList>
    </citation>
    <scope>NUCLEOTIDE SEQUENCE</scope>
    <source>
        <strain evidence="8">LBG001</strain>
    </source>
</reference>
<evidence type="ECO:0000256" key="6">
    <source>
        <dbReference type="PIRNR" id="PIRNR016262"/>
    </source>
</evidence>
<dbReference type="PANTHER" id="PTHR10993:SF7">
    <property type="entry name" value="LIPOYLTRANSFERASE 2, MITOCHONDRIAL-RELATED"/>
    <property type="match status" value="1"/>
</dbReference>
<dbReference type="InterPro" id="IPR020605">
    <property type="entry name" value="Octanoyltransferase_CS"/>
</dbReference>
<dbReference type="Pfam" id="PF21948">
    <property type="entry name" value="LplA-B_cat"/>
    <property type="match status" value="1"/>
</dbReference>
<keyword evidence="2 5" id="KW-0808">Transferase</keyword>
<dbReference type="EC" id="2.3.1.181" evidence="5 6"/>
<dbReference type="HAMAP" id="MF_00013">
    <property type="entry name" value="LipB"/>
    <property type="match status" value="1"/>
</dbReference>
<evidence type="ECO:0000256" key="3">
    <source>
        <dbReference type="ARBA" id="ARBA00023315"/>
    </source>
</evidence>
<comment type="subcellular location">
    <subcellularLocation>
        <location evidence="5">Cytoplasm</location>
    </subcellularLocation>
</comment>
<dbReference type="NCBIfam" id="TIGR00214">
    <property type="entry name" value="lipB"/>
    <property type="match status" value="1"/>
</dbReference>
<evidence type="ECO:0000259" key="7">
    <source>
        <dbReference type="PROSITE" id="PS51733"/>
    </source>
</evidence>
<dbReference type="RefSeq" id="WP_243534963.1">
    <property type="nucleotide sequence ID" value="NZ_CP093442.1"/>
</dbReference>
<feature type="active site" description="Acyl-thioester intermediate" evidence="5">
    <location>
        <position position="183"/>
    </location>
</feature>
<dbReference type="EMBL" id="CP093442">
    <property type="protein sequence ID" value="UOE99753.1"/>
    <property type="molecule type" value="Genomic_DNA"/>
</dbReference>
<feature type="binding site" evidence="5">
    <location>
        <begin position="152"/>
        <end position="154"/>
    </location>
    <ligand>
        <name>substrate</name>
    </ligand>
</feature>
<organism evidence="8 9">
    <name type="scientific">Bdellovibrio reynosensis</name>
    <dbReference type="NCBI Taxonomy" id="2835041"/>
    <lineage>
        <taxon>Bacteria</taxon>
        <taxon>Pseudomonadati</taxon>
        <taxon>Bdellovibrionota</taxon>
        <taxon>Bdellovibrionia</taxon>
        <taxon>Bdellovibrionales</taxon>
        <taxon>Pseudobdellovibrionaceae</taxon>
        <taxon>Bdellovibrio</taxon>
    </lineage>
</organism>
<protein>
    <recommendedName>
        <fullName evidence="5 6">Octanoyltransferase</fullName>
        <ecNumber evidence="5 6">2.3.1.181</ecNumber>
    </recommendedName>
    <alternativeName>
        <fullName evidence="5">Lipoate-protein ligase B</fullName>
    </alternativeName>
    <alternativeName>
        <fullName evidence="5">Lipoyl/octanoyl transferase</fullName>
    </alternativeName>
    <alternativeName>
        <fullName evidence="5">Octanoyl-[acyl-carrier-protein]-protein N-octanoyltransferase</fullName>
    </alternativeName>
</protein>
<feature type="binding site" evidence="5">
    <location>
        <begin position="69"/>
        <end position="76"/>
    </location>
    <ligand>
        <name>substrate</name>
    </ligand>
</feature>
<dbReference type="SUPFAM" id="SSF55681">
    <property type="entry name" value="Class II aaRS and biotin synthetases"/>
    <property type="match status" value="1"/>
</dbReference>
<evidence type="ECO:0000256" key="2">
    <source>
        <dbReference type="ARBA" id="ARBA00022679"/>
    </source>
</evidence>
<keyword evidence="9" id="KW-1185">Reference proteome</keyword>